<dbReference type="EMBL" id="SRLO01000031">
    <property type="protein sequence ID" value="TNN83834.1"/>
    <property type="molecule type" value="Genomic_DNA"/>
</dbReference>
<evidence type="ECO:0000313" key="3">
    <source>
        <dbReference type="Proteomes" id="UP000314294"/>
    </source>
</evidence>
<dbReference type="Proteomes" id="UP000314294">
    <property type="component" value="Unassembled WGS sequence"/>
</dbReference>
<comment type="caution">
    <text evidence="2">The sequence shown here is derived from an EMBL/GenBank/DDBJ whole genome shotgun (WGS) entry which is preliminary data.</text>
</comment>
<reference evidence="2 3" key="1">
    <citation type="submission" date="2019-03" db="EMBL/GenBank/DDBJ databases">
        <title>First draft genome of Liparis tanakae, snailfish: a comprehensive survey of snailfish specific genes.</title>
        <authorList>
            <person name="Kim W."/>
            <person name="Song I."/>
            <person name="Jeong J.-H."/>
            <person name="Kim D."/>
            <person name="Kim S."/>
            <person name="Ryu S."/>
            <person name="Song J.Y."/>
            <person name="Lee S.K."/>
        </authorList>
    </citation>
    <scope>NUCLEOTIDE SEQUENCE [LARGE SCALE GENOMIC DNA]</scope>
    <source>
        <tissue evidence="2">Muscle</tissue>
    </source>
</reference>
<keyword evidence="3" id="KW-1185">Reference proteome</keyword>
<evidence type="ECO:0000313" key="2">
    <source>
        <dbReference type="EMBL" id="TNN83834.1"/>
    </source>
</evidence>
<sequence>MGRLERVKECRVLCRHVSPVPSGRHSTALCTDSVTQPDKEKPSGSPCPTHCTTAYKPAHQDEWQLLGESSDCPLDKKVSFICLSGSEEGGRDRVKAGDNCKALVKCRRLVPLGPPRAIPGIPLQRAPRSTPGGSRPMLSLSSVAAVLLCLGLSAAIFYKQEAGGVVTWPLKRHLHRASVQQHEEVQQKEGLVETTNAPTGPSQRHETMPPPHPFQSTQLMGNWSRLERSPVQRYQGWEGGVNSGRDASEVKPLIMITNWSWLLERQAAAVGRPAFEVPPACCRVPGPLA</sequence>
<organism evidence="2 3">
    <name type="scientific">Liparis tanakae</name>
    <name type="common">Tanaka's snailfish</name>
    <dbReference type="NCBI Taxonomy" id="230148"/>
    <lineage>
        <taxon>Eukaryota</taxon>
        <taxon>Metazoa</taxon>
        <taxon>Chordata</taxon>
        <taxon>Craniata</taxon>
        <taxon>Vertebrata</taxon>
        <taxon>Euteleostomi</taxon>
        <taxon>Actinopterygii</taxon>
        <taxon>Neopterygii</taxon>
        <taxon>Teleostei</taxon>
        <taxon>Neoteleostei</taxon>
        <taxon>Acanthomorphata</taxon>
        <taxon>Eupercaria</taxon>
        <taxon>Perciformes</taxon>
        <taxon>Cottioidei</taxon>
        <taxon>Cottales</taxon>
        <taxon>Liparidae</taxon>
        <taxon>Liparis</taxon>
    </lineage>
</organism>
<feature type="compositionally biased region" description="Polar residues" evidence="1">
    <location>
        <begin position="193"/>
        <end position="202"/>
    </location>
</feature>
<proteinExistence type="predicted"/>
<name>A0A4Z2J1X8_9TELE</name>
<accession>A0A4Z2J1X8</accession>
<dbReference type="AlphaFoldDB" id="A0A4Z2J1X8"/>
<gene>
    <name evidence="2" type="ORF">EYF80_006010</name>
</gene>
<protein>
    <submittedName>
        <fullName evidence="2">Uncharacterized protein</fullName>
    </submittedName>
</protein>
<feature type="region of interest" description="Disordered" evidence="1">
    <location>
        <begin position="183"/>
        <end position="210"/>
    </location>
</feature>
<evidence type="ECO:0000256" key="1">
    <source>
        <dbReference type="SAM" id="MobiDB-lite"/>
    </source>
</evidence>